<sequence length="201" mass="22758">MLDQWHRLFIDHSDSKPRVLANADASVRIARHRDLLGESIVKLLHLARERVTQCEAFLNQMSSFATLLKKGQPVQTKLVSKLDEQCELLTMGTEWLEVEASDILESRLQADPPLGSTALDLAKPKLGDDVFEQAKKQLNDMIALDQIRHKWMTQSKPSLQKLSPLLRDLETQLSGGYPTTRLSNLLDRVLSAILIFLGQHR</sequence>
<comment type="caution">
    <text evidence="1">The sequence shown here is derived from an EMBL/GenBank/DDBJ whole genome shotgun (WGS) entry which is preliminary data.</text>
</comment>
<dbReference type="EMBL" id="AWTN01000106">
    <property type="protein sequence ID" value="KGG87660.1"/>
    <property type="molecule type" value="Genomic_DNA"/>
</dbReference>
<dbReference type="AlphaFoldDB" id="A0A0E3BCI8"/>
<protein>
    <submittedName>
        <fullName evidence="1">Uncharacterized protein</fullName>
    </submittedName>
</protein>
<proteinExistence type="predicted"/>
<reference evidence="1 2" key="1">
    <citation type="submission" date="2013-09" db="EMBL/GenBank/DDBJ databases">
        <title>High correlation between genotypes and phenotypes of environmental bacteria Comamonas testosteroni strains.</title>
        <authorList>
            <person name="Liu L."/>
            <person name="Zhu W."/>
            <person name="Xia X."/>
            <person name="Xu B."/>
            <person name="Luo M."/>
            <person name="Wang G."/>
        </authorList>
    </citation>
    <scope>NUCLEOTIDE SEQUENCE [LARGE SCALE GENOMIC DNA]</scope>
    <source>
        <strain evidence="1 2">JL14</strain>
    </source>
</reference>
<dbReference type="Proteomes" id="UP000029567">
    <property type="component" value="Unassembled WGS sequence"/>
</dbReference>
<evidence type="ECO:0000313" key="2">
    <source>
        <dbReference type="Proteomes" id="UP000029567"/>
    </source>
</evidence>
<evidence type="ECO:0000313" key="1">
    <source>
        <dbReference type="EMBL" id="KGG87660.1"/>
    </source>
</evidence>
<gene>
    <name evidence="1" type="ORF">P245_19605</name>
</gene>
<accession>A0A0E3BCI8</accession>
<name>A0A0E3BCI8_9BURK</name>
<organism evidence="1 2">
    <name type="scientific">Comamonas thiooxydans</name>
    <dbReference type="NCBI Taxonomy" id="363952"/>
    <lineage>
        <taxon>Bacteria</taxon>
        <taxon>Pseudomonadati</taxon>
        <taxon>Pseudomonadota</taxon>
        <taxon>Betaproteobacteria</taxon>
        <taxon>Burkholderiales</taxon>
        <taxon>Comamonadaceae</taxon>
        <taxon>Comamonas</taxon>
    </lineage>
</organism>